<protein>
    <recommendedName>
        <fullName evidence="4">Antitoxin</fullName>
    </recommendedName>
</protein>
<dbReference type="EMBL" id="BKZW01000001">
    <property type="protein sequence ID" value="GER87396.1"/>
    <property type="molecule type" value="Genomic_DNA"/>
</dbReference>
<accession>A0A5J4KQB3</accession>
<name>A0A5J4KQB3_9CHLR</name>
<dbReference type="RefSeq" id="WP_151755401.1">
    <property type="nucleotide sequence ID" value="NZ_BKZW01000001.1"/>
</dbReference>
<organism evidence="2 3">
    <name type="scientific">Dictyobacter vulcani</name>
    <dbReference type="NCBI Taxonomy" id="2607529"/>
    <lineage>
        <taxon>Bacteria</taxon>
        <taxon>Bacillati</taxon>
        <taxon>Chloroflexota</taxon>
        <taxon>Ktedonobacteria</taxon>
        <taxon>Ktedonobacterales</taxon>
        <taxon>Dictyobacteraceae</taxon>
        <taxon>Dictyobacter</taxon>
    </lineage>
</organism>
<evidence type="ECO:0008006" key="4">
    <source>
        <dbReference type="Google" id="ProtNLM"/>
    </source>
</evidence>
<dbReference type="Proteomes" id="UP000326912">
    <property type="component" value="Unassembled WGS sequence"/>
</dbReference>
<comment type="caution">
    <text evidence="2">The sequence shown here is derived from an EMBL/GenBank/DDBJ whole genome shotgun (WGS) entry which is preliminary data.</text>
</comment>
<evidence type="ECO:0000256" key="1">
    <source>
        <dbReference type="ARBA" id="ARBA00009981"/>
    </source>
</evidence>
<dbReference type="InterPro" id="IPR036165">
    <property type="entry name" value="YefM-like_sf"/>
</dbReference>
<comment type="similarity">
    <text evidence="1">Belongs to the phD/YefM antitoxin family.</text>
</comment>
<keyword evidence="3" id="KW-1185">Reference proteome</keyword>
<evidence type="ECO:0000313" key="3">
    <source>
        <dbReference type="Proteomes" id="UP000326912"/>
    </source>
</evidence>
<gene>
    <name evidence="2" type="ORF">KDW_15580</name>
</gene>
<proteinExistence type="inferred from homology"/>
<dbReference type="AlphaFoldDB" id="A0A5J4KQB3"/>
<dbReference type="SUPFAM" id="SSF143120">
    <property type="entry name" value="YefM-like"/>
    <property type="match status" value="1"/>
</dbReference>
<sequence>MTEKHLSLTEVQEQLLALPQLFEQTQDPIIVTEDDEQVMAILPMANYLQMCETIASLSQTLEIIHNEKFMTSFRLAQRGMKTEALIPLEQIKREFGWEDEKREPS</sequence>
<reference evidence="2 3" key="1">
    <citation type="submission" date="2019-10" db="EMBL/GenBank/DDBJ databases">
        <title>Dictyobacter vulcani sp. nov., within the class Ktedonobacteria, isolated from soil of volcanic Mt. Zao.</title>
        <authorList>
            <person name="Zheng Y."/>
            <person name="Wang C.M."/>
            <person name="Sakai Y."/>
            <person name="Abe K."/>
            <person name="Yokota A."/>
            <person name="Yabe S."/>
        </authorList>
    </citation>
    <scope>NUCLEOTIDE SEQUENCE [LARGE SCALE GENOMIC DNA]</scope>
    <source>
        <strain evidence="2 3">W12</strain>
    </source>
</reference>
<evidence type="ECO:0000313" key="2">
    <source>
        <dbReference type="EMBL" id="GER87396.1"/>
    </source>
</evidence>